<dbReference type="EMBL" id="JABSTR010000007">
    <property type="protein sequence ID" value="KAH9375971.1"/>
    <property type="molecule type" value="Genomic_DNA"/>
</dbReference>
<protein>
    <submittedName>
        <fullName evidence="2">Uncharacterized protein</fullName>
    </submittedName>
</protein>
<proteinExistence type="predicted"/>
<dbReference type="OrthoDB" id="6354412at2759"/>
<keyword evidence="1" id="KW-0812">Transmembrane</keyword>
<evidence type="ECO:0000313" key="2">
    <source>
        <dbReference type="EMBL" id="KAH9375971.1"/>
    </source>
</evidence>
<reference evidence="2 3" key="1">
    <citation type="journal article" date="2020" name="Cell">
        <title>Large-Scale Comparative Analyses of Tick Genomes Elucidate Their Genetic Diversity and Vector Capacities.</title>
        <authorList>
            <consortium name="Tick Genome and Microbiome Consortium (TIGMIC)"/>
            <person name="Jia N."/>
            <person name="Wang J."/>
            <person name="Shi W."/>
            <person name="Du L."/>
            <person name="Sun Y."/>
            <person name="Zhan W."/>
            <person name="Jiang J.F."/>
            <person name="Wang Q."/>
            <person name="Zhang B."/>
            <person name="Ji P."/>
            <person name="Bell-Sakyi L."/>
            <person name="Cui X.M."/>
            <person name="Yuan T.T."/>
            <person name="Jiang B.G."/>
            <person name="Yang W.F."/>
            <person name="Lam T.T."/>
            <person name="Chang Q.C."/>
            <person name="Ding S.J."/>
            <person name="Wang X.J."/>
            <person name="Zhu J.G."/>
            <person name="Ruan X.D."/>
            <person name="Zhao L."/>
            <person name="Wei J.T."/>
            <person name="Ye R.Z."/>
            <person name="Que T.C."/>
            <person name="Du C.H."/>
            <person name="Zhou Y.H."/>
            <person name="Cheng J.X."/>
            <person name="Dai P.F."/>
            <person name="Guo W.B."/>
            <person name="Han X.H."/>
            <person name="Huang E.J."/>
            <person name="Li L.F."/>
            <person name="Wei W."/>
            <person name="Gao Y.C."/>
            <person name="Liu J.Z."/>
            <person name="Shao H.Z."/>
            <person name="Wang X."/>
            <person name="Wang C.C."/>
            <person name="Yang T.C."/>
            <person name="Huo Q.B."/>
            <person name="Li W."/>
            <person name="Chen H.Y."/>
            <person name="Chen S.E."/>
            <person name="Zhou L.G."/>
            <person name="Ni X.B."/>
            <person name="Tian J.H."/>
            <person name="Sheng Y."/>
            <person name="Liu T."/>
            <person name="Pan Y.S."/>
            <person name="Xia L.Y."/>
            <person name="Li J."/>
            <person name="Zhao F."/>
            <person name="Cao W.C."/>
        </authorList>
    </citation>
    <scope>NUCLEOTIDE SEQUENCE [LARGE SCALE GENOMIC DNA]</scope>
    <source>
        <strain evidence="2">HaeL-2018</strain>
    </source>
</reference>
<comment type="caution">
    <text evidence="2">The sequence shown here is derived from an EMBL/GenBank/DDBJ whole genome shotgun (WGS) entry which is preliminary data.</text>
</comment>
<keyword evidence="1" id="KW-0472">Membrane</keyword>
<sequence>MLLLRKKMYRLMRRVFPSLQYADHETIKRRLSYVYAFSAWHLFVFTVAMVYHKNTASGNMGMDYGNFMAASSKGGKTAKVISIGPSGIAQREISEEELETYRQQREEVLKAQKQQG</sequence>
<name>A0A9J6GKX2_HAELO</name>
<keyword evidence="3" id="KW-1185">Reference proteome</keyword>
<dbReference type="AlphaFoldDB" id="A0A9J6GKX2"/>
<gene>
    <name evidence="2" type="ORF">HPB48_000815</name>
</gene>
<dbReference type="VEuPathDB" id="VectorBase:HLOH_044444"/>
<organism evidence="2 3">
    <name type="scientific">Haemaphysalis longicornis</name>
    <name type="common">Bush tick</name>
    <dbReference type="NCBI Taxonomy" id="44386"/>
    <lineage>
        <taxon>Eukaryota</taxon>
        <taxon>Metazoa</taxon>
        <taxon>Ecdysozoa</taxon>
        <taxon>Arthropoda</taxon>
        <taxon>Chelicerata</taxon>
        <taxon>Arachnida</taxon>
        <taxon>Acari</taxon>
        <taxon>Parasitiformes</taxon>
        <taxon>Ixodida</taxon>
        <taxon>Ixodoidea</taxon>
        <taxon>Ixodidae</taxon>
        <taxon>Haemaphysalinae</taxon>
        <taxon>Haemaphysalis</taxon>
    </lineage>
</organism>
<keyword evidence="1" id="KW-1133">Transmembrane helix</keyword>
<feature type="transmembrane region" description="Helical" evidence="1">
    <location>
        <begin position="33"/>
        <end position="52"/>
    </location>
</feature>
<accession>A0A9J6GKX2</accession>
<dbReference type="Proteomes" id="UP000821853">
    <property type="component" value="Chromosome 5"/>
</dbReference>
<evidence type="ECO:0000256" key="1">
    <source>
        <dbReference type="SAM" id="Phobius"/>
    </source>
</evidence>
<evidence type="ECO:0000313" key="3">
    <source>
        <dbReference type="Proteomes" id="UP000821853"/>
    </source>
</evidence>